<gene>
    <name evidence="3" type="ORF">EV207_10470</name>
</gene>
<evidence type="ECO:0000256" key="1">
    <source>
        <dbReference type="ARBA" id="ARBA00006484"/>
    </source>
</evidence>
<comment type="similarity">
    <text evidence="1">Belongs to the short-chain dehydrogenases/reductases (SDR) family.</text>
</comment>
<evidence type="ECO:0000256" key="2">
    <source>
        <dbReference type="ARBA" id="ARBA00023002"/>
    </source>
</evidence>
<dbReference type="Pfam" id="PF13561">
    <property type="entry name" value="adh_short_C2"/>
    <property type="match status" value="1"/>
</dbReference>
<proteinExistence type="inferred from homology"/>
<evidence type="ECO:0000313" key="4">
    <source>
        <dbReference type="Proteomes" id="UP000295416"/>
    </source>
</evidence>
<dbReference type="PRINTS" id="PR00080">
    <property type="entry name" value="SDRFAMILY"/>
</dbReference>
<dbReference type="GO" id="GO:0016491">
    <property type="term" value="F:oxidoreductase activity"/>
    <property type="evidence" value="ECO:0007669"/>
    <property type="project" value="UniProtKB-KW"/>
</dbReference>
<dbReference type="OrthoDB" id="9803333at2"/>
<comment type="caution">
    <text evidence="3">The sequence shown here is derived from an EMBL/GenBank/DDBJ whole genome shotgun (WGS) entry which is preliminary data.</text>
</comment>
<dbReference type="SUPFAM" id="SSF51735">
    <property type="entry name" value="NAD(P)-binding Rossmann-fold domains"/>
    <property type="match status" value="1"/>
</dbReference>
<protein>
    <submittedName>
        <fullName evidence="3">3-oxoacyl-[acyl-carrier protein] reductase</fullName>
    </submittedName>
</protein>
<dbReference type="InterPro" id="IPR050259">
    <property type="entry name" value="SDR"/>
</dbReference>
<dbReference type="Proteomes" id="UP000295416">
    <property type="component" value="Unassembled WGS sequence"/>
</dbReference>
<dbReference type="PANTHER" id="PTHR42879:SF2">
    <property type="entry name" value="3-OXOACYL-[ACYL-CARRIER-PROTEIN] REDUCTASE FABG"/>
    <property type="match status" value="1"/>
</dbReference>
<dbReference type="NCBIfam" id="NF009466">
    <property type="entry name" value="PRK12826.1-2"/>
    <property type="match status" value="1"/>
</dbReference>
<dbReference type="InterPro" id="IPR002347">
    <property type="entry name" value="SDR_fam"/>
</dbReference>
<keyword evidence="2" id="KW-0560">Oxidoreductase</keyword>
<dbReference type="PROSITE" id="PS00061">
    <property type="entry name" value="ADH_SHORT"/>
    <property type="match status" value="1"/>
</dbReference>
<accession>A0A4R2P9Y3</accession>
<dbReference type="PANTHER" id="PTHR42879">
    <property type="entry name" value="3-OXOACYL-(ACYL-CARRIER-PROTEIN) REDUCTASE"/>
    <property type="match status" value="1"/>
</dbReference>
<organism evidence="3 4">
    <name type="scientific">Scopulibacillus darangshiensis</name>
    <dbReference type="NCBI Taxonomy" id="442528"/>
    <lineage>
        <taxon>Bacteria</taxon>
        <taxon>Bacillati</taxon>
        <taxon>Bacillota</taxon>
        <taxon>Bacilli</taxon>
        <taxon>Bacillales</taxon>
        <taxon>Sporolactobacillaceae</taxon>
        <taxon>Scopulibacillus</taxon>
    </lineage>
</organism>
<dbReference type="InterPro" id="IPR020904">
    <property type="entry name" value="Sc_DH/Rdtase_CS"/>
</dbReference>
<reference evidence="3 4" key="1">
    <citation type="submission" date="2019-03" db="EMBL/GenBank/DDBJ databases">
        <title>Genomic Encyclopedia of Type Strains, Phase IV (KMG-IV): sequencing the most valuable type-strain genomes for metagenomic binning, comparative biology and taxonomic classification.</title>
        <authorList>
            <person name="Goeker M."/>
        </authorList>
    </citation>
    <scope>NUCLEOTIDE SEQUENCE [LARGE SCALE GENOMIC DNA]</scope>
    <source>
        <strain evidence="3 4">DSM 19377</strain>
    </source>
</reference>
<name>A0A4R2P9Y3_9BACL</name>
<evidence type="ECO:0000313" key="3">
    <source>
        <dbReference type="EMBL" id="TCP30891.1"/>
    </source>
</evidence>
<dbReference type="EMBL" id="SLXK01000004">
    <property type="protein sequence ID" value="TCP30891.1"/>
    <property type="molecule type" value="Genomic_DNA"/>
</dbReference>
<sequence>MRFMDKVVFVTGGAQGIGRAIAEMFYAEGAAVAVNDINNEELSHFVINLSNAENNKGQIIAVPGDISEENAVADMIQTVTDQLGSVDILVNNAGISPRNNGKKSTVEEMTLEEWERVFAVNLRSQFLTSRAVISKMKERGWGRIINVSSEAARKRPSPIVGANYVASKTGVLGLTRCLAIELAPFGVTVNAICPGLVASDMLADVESNETKQHVGDIPVGRLGDPKDLANGIRFLADPSSEYITGAVLDVNGGHFMP</sequence>
<dbReference type="PRINTS" id="PR00081">
    <property type="entry name" value="GDHRDH"/>
</dbReference>
<dbReference type="FunFam" id="3.40.50.720:FF:000173">
    <property type="entry name" value="3-oxoacyl-[acyl-carrier protein] reductase"/>
    <property type="match status" value="1"/>
</dbReference>
<dbReference type="RefSeq" id="WP_132744151.1">
    <property type="nucleotide sequence ID" value="NZ_SLXK01000004.1"/>
</dbReference>
<dbReference type="GO" id="GO:0032787">
    <property type="term" value="P:monocarboxylic acid metabolic process"/>
    <property type="evidence" value="ECO:0007669"/>
    <property type="project" value="UniProtKB-ARBA"/>
</dbReference>
<keyword evidence="4" id="KW-1185">Reference proteome</keyword>
<dbReference type="Gene3D" id="3.40.50.720">
    <property type="entry name" value="NAD(P)-binding Rossmann-like Domain"/>
    <property type="match status" value="1"/>
</dbReference>
<dbReference type="InterPro" id="IPR036291">
    <property type="entry name" value="NAD(P)-bd_dom_sf"/>
</dbReference>
<dbReference type="NCBIfam" id="NF005559">
    <property type="entry name" value="PRK07231.1"/>
    <property type="match status" value="1"/>
</dbReference>
<dbReference type="AlphaFoldDB" id="A0A4R2P9Y3"/>